<evidence type="ECO:0000313" key="16">
    <source>
        <dbReference type="Proteomes" id="UP000639338"/>
    </source>
</evidence>
<keyword evidence="5" id="KW-0378">Hydrolase</keyword>
<evidence type="ECO:0000313" key="15">
    <source>
        <dbReference type="EMBL" id="KAF7987855.1"/>
    </source>
</evidence>
<comment type="caution">
    <text evidence="15">The sequence shown here is derived from an EMBL/GenBank/DDBJ whole genome shotgun (WGS) entry which is preliminary data.</text>
</comment>
<dbReference type="EC" id="4.2.99.18" evidence="3"/>
<feature type="region of interest" description="Disordered" evidence="13">
    <location>
        <begin position="320"/>
        <end position="345"/>
    </location>
</feature>
<dbReference type="FunFam" id="1.10.1670.10:FF:000005">
    <property type="entry name" value="N-glycosylase/DNA lyase OGG1"/>
    <property type="match status" value="1"/>
</dbReference>
<keyword evidence="6" id="KW-0234">DNA repair</keyword>
<evidence type="ECO:0000256" key="3">
    <source>
        <dbReference type="ARBA" id="ARBA00012720"/>
    </source>
</evidence>
<dbReference type="PANTHER" id="PTHR10242">
    <property type="entry name" value="8-OXOGUANINE DNA GLYCOSYLASE"/>
    <property type="match status" value="1"/>
</dbReference>
<sequence>MSSMIKKKTITGKLPCKKIELDLGITLKGGQSFRWKEISDKKYIGVFDSNIWTLYQDEKTINFIVHNTTIKTPLEAKKKLEKYFNLHLCLEDNLKDWSKRDDKFSNFTDKVAGVRILNQDPIENVFSFICSANNNIIRITKMIDRLCFNFGDKIDVIDDVEYYDFPKIERLADDSVPDILTKENFGYRAKYIHKTAVKLVELGGIDWLDKLKKSNGEKYDDARLKLRVLSGVGHKVADCICLMSLGHLESIPVDTHVFQVAKQYYLTELNQKCKTKTPSLTVSQEINQYFRDLWGDYAGWAQTVVFCSRITKDDTQKIDKNKKLNDNNNNINEEKSIQKKRAKKM</sequence>
<evidence type="ECO:0000256" key="6">
    <source>
        <dbReference type="ARBA" id="ARBA00023204"/>
    </source>
</evidence>
<accession>A0A834XJC1</accession>
<dbReference type="GO" id="GO:0034039">
    <property type="term" value="F:8-oxo-7,8-dihydroguanine DNA N-glycosylase activity"/>
    <property type="evidence" value="ECO:0007669"/>
    <property type="project" value="TreeGrafter"/>
</dbReference>
<dbReference type="CDD" id="cd00056">
    <property type="entry name" value="ENDO3c"/>
    <property type="match status" value="1"/>
</dbReference>
<organism evidence="15 16">
    <name type="scientific">Aphidius gifuensis</name>
    <name type="common">Parasitoid wasp</name>
    <dbReference type="NCBI Taxonomy" id="684658"/>
    <lineage>
        <taxon>Eukaryota</taxon>
        <taxon>Metazoa</taxon>
        <taxon>Ecdysozoa</taxon>
        <taxon>Arthropoda</taxon>
        <taxon>Hexapoda</taxon>
        <taxon>Insecta</taxon>
        <taxon>Pterygota</taxon>
        <taxon>Neoptera</taxon>
        <taxon>Endopterygota</taxon>
        <taxon>Hymenoptera</taxon>
        <taxon>Apocrita</taxon>
        <taxon>Ichneumonoidea</taxon>
        <taxon>Braconidae</taxon>
        <taxon>Aphidiinae</taxon>
        <taxon>Aphidius</taxon>
    </lineage>
</organism>
<evidence type="ECO:0000256" key="10">
    <source>
        <dbReference type="ARBA" id="ARBA00023295"/>
    </source>
</evidence>
<dbReference type="GO" id="GO:0140078">
    <property type="term" value="F:class I DNA-(apurinic or apyrimidinic site) endonuclease activity"/>
    <property type="evidence" value="ECO:0007669"/>
    <property type="project" value="UniProtKB-EC"/>
</dbReference>
<dbReference type="InterPro" id="IPR011257">
    <property type="entry name" value="DNA_glycosylase"/>
</dbReference>
<comment type="similarity">
    <text evidence="2">Belongs to the type-1 OGG1 family.</text>
</comment>
<comment type="subcellular location">
    <subcellularLocation>
        <location evidence="1">Nucleus</location>
    </subcellularLocation>
</comment>
<keyword evidence="16" id="KW-1185">Reference proteome</keyword>
<dbReference type="AlphaFoldDB" id="A0A834XJC1"/>
<dbReference type="Gene3D" id="3.30.310.40">
    <property type="match status" value="1"/>
</dbReference>
<dbReference type="GO" id="GO:0003684">
    <property type="term" value="F:damaged DNA binding"/>
    <property type="evidence" value="ECO:0007669"/>
    <property type="project" value="InterPro"/>
</dbReference>
<dbReference type="Pfam" id="PF07934">
    <property type="entry name" value="OGG_N"/>
    <property type="match status" value="1"/>
</dbReference>
<gene>
    <name evidence="15" type="ORF">HCN44_003718</name>
</gene>
<dbReference type="Proteomes" id="UP000639338">
    <property type="component" value="Unassembled WGS sequence"/>
</dbReference>
<dbReference type="InterPro" id="IPR052054">
    <property type="entry name" value="Oxidative_DNA_repair_enzyme"/>
</dbReference>
<dbReference type="InterPro" id="IPR023170">
    <property type="entry name" value="HhH_base_excis_C"/>
</dbReference>
<evidence type="ECO:0000256" key="12">
    <source>
        <dbReference type="ARBA" id="ARBA00073127"/>
    </source>
</evidence>
<dbReference type="Gene3D" id="1.10.340.30">
    <property type="entry name" value="Hypothetical protein, domain 2"/>
    <property type="match status" value="1"/>
</dbReference>
<evidence type="ECO:0000256" key="8">
    <source>
        <dbReference type="ARBA" id="ARBA00023242"/>
    </source>
</evidence>
<evidence type="ECO:0000256" key="13">
    <source>
        <dbReference type="SAM" id="MobiDB-lite"/>
    </source>
</evidence>
<keyword evidence="7" id="KW-0456">Lyase</keyword>
<dbReference type="Gene3D" id="1.10.1670.10">
    <property type="entry name" value="Helix-hairpin-Helix base-excision DNA repair enzymes (C-terminal)"/>
    <property type="match status" value="1"/>
</dbReference>
<name>A0A834XJC1_APHGI</name>
<dbReference type="Pfam" id="PF00730">
    <property type="entry name" value="HhH-GPD"/>
    <property type="match status" value="1"/>
</dbReference>
<evidence type="ECO:0000256" key="9">
    <source>
        <dbReference type="ARBA" id="ARBA00023268"/>
    </source>
</evidence>
<dbReference type="SUPFAM" id="SSF48150">
    <property type="entry name" value="DNA-glycosylase"/>
    <property type="match status" value="1"/>
</dbReference>
<dbReference type="SMART" id="SM00478">
    <property type="entry name" value="ENDO3c"/>
    <property type="match status" value="1"/>
</dbReference>
<dbReference type="GO" id="GO:0006289">
    <property type="term" value="P:nucleotide-excision repair"/>
    <property type="evidence" value="ECO:0007669"/>
    <property type="project" value="InterPro"/>
</dbReference>
<dbReference type="GO" id="GO:0006285">
    <property type="term" value="P:base-excision repair, AP site formation"/>
    <property type="evidence" value="ECO:0007669"/>
    <property type="project" value="TreeGrafter"/>
</dbReference>
<reference evidence="15 16" key="1">
    <citation type="submission" date="2020-08" db="EMBL/GenBank/DDBJ databases">
        <title>Aphidius gifuensis genome sequencing and assembly.</title>
        <authorList>
            <person name="Du Z."/>
        </authorList>
    </citation>
    <scope>NUCLEOTIDE SEQUENCE [LARGE SCALE GENOMIC DNA]</scope>
    <source>
        <strain evidence="15">YNYX2018</strain>
        <tissue evidence="15">Adults</tissue>
    </source>
</reference>
<proteinExistence type="inferred from homology"/>
<evidence type="ECO:0000256" key="5">
    <source>
        <dbReference type="ARBA" id="ARBA00022801"/>
    </source>
</evidence>
<dbReference type="OrthoDB" id="238681at2759"/>
<keyword evidence="4" id="KW-0227">DNA damage</keyword>
<feature type="domain" description="HhH-GPD" evidence="14">
    <location>
        <begin position="130"/>
        <end position="303"/>
    </location>
</feature>
<protein>
    <recommendedName>
        <fullName evidence="12">N-glycosylase/DNA lyase</fullName>
        <ecNumber evidence="3">4.2.99.18</ecNumber>
    </recommendedName>
</protein>
<evidence type="ECO:0000259" key="14">
    <source>
        <dbReference type="SMART" id="SM00478"/>
    </source>
</evidence>
<dbReference type="EMBL" id="JACMRX010000006">
    <property type="protein sequence ID" value="KAF7987855.1"/>
    <property type="molecule type" value="Genomic_DNA"/>
</dbReference>
<dbReference type="GO" id="GO:0005634">
    <property type="term" value="C:nucleus"/>
    <property type="evidence" value="ECO:0007669"/>
    <property type="project" value="UniProtKB-SubCell"/>
</dbReference>
<dbReference type="SUPFAM" id="SSF55945">
    <property type="entry name" value="TATA-box binding protein-like"/>
    <property type="match status" value="1"/>
</dbReference>
<dbReference type="InterPro" id="IPR012904">
    <property type="entry name" value="OGG_N"/>
</dbReference>
<evidence type="ECO:0000256" key="11">
    <source>
        <dbReference type="ARBA" id="ARBA00044632"/>
    </source>
</evidence>
<evidence type="ECO:0000256" key="7">
    <source>
        <dbReference type="ARBA" id="ARBA00023239"/>
    </source>
</evidence>
<comment type="catalytic activity">
    <reaction evidence="11">
        <text>2'-deoxyribonucleotide-(2'-deoxyribose 5'-phosphate)-2'-deoxyribonucleotide-DNA = a 3'-end 2'-deoxyribonucleotide-(2,3-dehydro-2,3-deoxyribose 5'-phosphate)-DNA + a 5'-end 5'-phospho-2'-deoxyribonucleoside-DNA + H(+)</text>
        <dbReference type="Rhea" id="RHEA:66592"/>
        <dbReference type="Rhea" id="RHEA-COMP:13180"/>
        <dbReference type="Rhea" id="RHEA-COMP:16897"/>
        <dbReference type="Rhea" id="RHEA-COMP:17067"/>
        <dbReference type="ChEBI" id="CHEBI:15378"/>
        <dbReference type="ChEBI" id="CHEBI:136412"/>
        <dbReference type="ChEBI" id="CHEBI:157695"/>
        <dbReference type="ChEBI" id="CHEBI:167181"/>
        <dbReference type="EC" id="4.2.99.18"/>
    </reaction>
</comment>
<evidence type="ECO:0000256" key="2">
    <source>
        <dbReference type="ARBA" id="ARBA00010679"/>
    </source>
</evidence>
<dbReference type="PANTHER" id="PTHR10242:SF2">
    <property type="entry name" value="N-GLYCOSYLASE_DNA LYASE"/>
    <property type="match status" value="1"/>
</dbReference>
<evidence type="ECO:0000256" key="4">
    <source>
        <dbReference type="ARBA" id="ARBA00022763"/>
    </source>
</evidence>
<keyword evidence="9" id="KW-0511">Multifunctional enzyme</keyword>
<keyword evidence="8" id="KW-0539">Nucleus</keyword>
<evidence type="ECO:0000256" key="1">
    <source>
        <dbReference type="ARBA" id="ARBA00004123"/>
    </source>
</evidence>
<keyword evidence="10" id="KW-0326">Glycosidase</keyword>
<dbReference type="InterPro" id="IPR003265">
    <property type="entry name" value="HhH-GPD_domain"/>
</dbReference>